<evidence type="ECO:0000256" key="3">
    <source>
        <dbReference type="ARBA" id="ARBA00022729"/>
    </source>
</evidence>
<feature type="domain" description="Ig-like" evidence="8">
    <location>
        <begin position="161"/>
        <end position="252"/>
    </location>
</feature>
<evidence type="ECO:0000256" key="7">
    <source>
        <dbReference type="SAM" id="SignalP"/>
    </source>
</evidence>
<dbReference type="SMART" id="SM00408">
    <property type="entry name" value="IGc2"/>
    <property type="match status" value="2"/>
</dbReference>
<name>A0A8R1DLX3_CAEJA</name>
<feature type="signal peptide" evidence="7">
    <location>
        <begin position="1"/>
        <end position="15"/>
    </location>
</feature>
<dbReference type="InterPro" id="IPR013783">
    <property type="entry name" value="Ig-like_fold"/>
</dbReference>
<dbReference type="PANTHER" id="PTHR10075">
    <property type="entry name" value="BASIGIN RELATED"/>
    <property type="match status" value="1"/>
</dbReference>
<dbReference type="SMART" id="SM00409">
    <property type="entry name" value="IG"/>
    <property type="match status" value="2"/>
</dbReference>
<organism evidence="9 10">
    <name type="scientific">Caenorhabditis japonica</name>
    <dbReference type="NCBI Taxonomy" id="281687"/>
    <lineage>
        <taxon>Eukaryota</taxon>
        <taxon>Metazoa</taxon>
        <taxon>Ecdysozoa</taxon>
        <taxon>Nematoda</taxon>
        <taxon>Chromadorea</taxon>
        <taxon>Rhabditida</taxon>
        <taxon>Rhabditina</taxon>
        <taxon>Rhabditomorpha</taxon>
        <taxon>Rhabditoidea</taxon>
        <taxon>Rhabditidae</taxon>
        <taxon>Peloderinae</taxon>
        <taxon>Caenorhabditis</taxon>
    </lineage>
</organism>
<dbReference type="SUPFAM" id="SSF48726">
    <property type="entry name" value="Immunoglobulin"/>
    <property type="match status" value="2"/>
</dbReference>
<evidence type="ECO:0000256" key="4">
    <source>
        <dbReference type="ARBA" id="ARBA00022737"/>
    </source>
</evidence>
<dbReference type="GO" id="GO:0030424">
    <property type="term" value="C:axon"/>
    <property type="evidence" value="ECO:0007669"/>
    <property type="project" value="TreeGrafter"/>
</dbReference>
<dbReference type="FunFam" id="2.60.40.10:FF:002402">
    <property type="entry name" value="Zwei Ig domain protein zig-4"/>
    <property type="match status" value="1"/>
</dbReference>
<protein>
    <recommendedName>
        <fullName evidence="8">Ig-like domain-containing protein</fullName>
    </recommendedName>
</protein>
<reference evidence="10" key="1">
    <citation type="submission" date="2010-08" db="EMBL/GenBank/DDBJ databases">
        <authorList>
            <consortium name="Caenorhabditis japonica Sequencing Consortium"/>
            <person name="Wilson R.K."/>
        </authorList>
    </citation>
    <scope>NUCLEOTIDE SEQUENCE [LARGE SCALE GENOMIC DNA]</scope>
    <source>
        <strain evidence="10">DF5081</strain>
    </source>
</reference>
<feature type="chain" id="PRO_5035864885" description="Ig-like domain-containing protein" evidence="7">
    <location>
        <begin position="16"/>
        <end position="254"/>
    </location>
</feature>
<dbReference type="GO" id="GO:0070593">
    <property type="term" value="P:dendrite self-avoidance"/>
    <property type="evidence" value="ECO:0007669"/>
    <property type="project" value="TreeGrafter"/>
</dbReference>
<proteinExistence type="predicted"/>
<dbReference type="InterPro" id="IPR036179">
    <property type="entry name" value="Ig-like_dom_sf"/>
</dbReference>
<evidence type="ECO:0000256" key="1">
    <source>
        <dbReference type="ARBA" id="ARBA00004613"/>
    </source>
</evidence>
<evidence type="ECO:0000259" key="8">
    <source>
        <dbReference type="PROSITE" id="PS50835"/>
    </source>
</evidence>
<evidence type="ECO:0000256" key="6">
    <source>
        <dbReference type="ARBA" id="ARBA00023319"/>
    </source>
</evidence>
<dbReference type="InterPro" id="IPR007110">
    <property type="entry name" value="Ig-like_dom"/>
</dbReference>
<comment type="subcellular location">
    <subcellularLocation>
        <location evidence="1">Secreted</location>
    </subcellularLocation>
</comment>
<dbReference type="GO" id="GO:0098632">
    <property type="term" value="F:cell-cell adhesion mediator activity"/>
    <property type="evidence" value="ECO:0007669"/>
    <property type="project" value="TreeGrafter"/>
</dbReference>
<dbReference type="InterPro" id="IPR003598">
    <property type="entry name" value="Ig_sub2"/>
</dbReference>
<sequence length="254" mass="28178">MLVLAVATFISLALAHPPMEVKMHEAVGMLVNQIDKAQLTSKPILRMSEVLKDVKGVAGDKIVLRCEATTTPAAVFHWTFNGKRVQGDKDLNVYEKVINIGKPTVESGIVASTYTIPCASQADVGNYKCIAYNGHTTIESSAEVSIEGEEPQCKSNRRTPPTIVQYTDSRFEMEGNTGTLVCRTDRLATIAWTFEGEILNNSEEKYEVMPNGDLLVKRLEWSDMGTYECIASNKYGEDRVETFLYPSKKKVTVQ</sequence>
<dbReference type="Proteomes" id="UP000005237">
    <property type="component" value="Unassembled WGS sequence"/>
</dbReference>
<keyword evidence="3 7" id="KW-0732">Signal</keyword>
<dbReference type="GO" id="GO:0005576">
    <property type="term" value="C:extracellular region"/>
    <property type="evidence" value="ECO:0007669"/>
    <property type="project" value="UniProtKB-SubCell"/>
</dbReference>
<evidence type="ECO:0000256" key="5">
    <source>
        <dbReference type="ARBA" id="ARBA00023157"/>
    </source>
</evidence>
<dbReference type="GO" id="GO:0005886">
    <property type="term" value="C:plasma membrane"/>
    <property type="evidence" value="ECO:0007669"/>
    <property type="project" value="TreeGrafter"/>
</dbReference>
<dbReference type="AlphaFoldDB" id="A0A8R1DLX3"/>
<dbReference type="PROSITE" id="PS50835">
    <property type="entry name" value="IG_LIKE"/>
    <property type="match status" value="2"/>
</dbReference>
<feature type="domain" description="Ig-like" evidence="8">
    <location>
        <begin position="43"/>
        <end position="145"/>
    </location>
</feature>
<keyword evidence="10" id="KW-1185">Reference proteome</keyword>
<dbReference type="GO" id="GO:0007411">
    <property type="term" value="P:axon guidance"/>
    <property type="evidence" value="ECO:0007669"/>
    <property type="project" value="TreeGrafter"/>
</dbReference>
<dbReference type="Pfam" id="PF13927">
    <property type="entry name" value="Ig_3"/>
    <property type="match status" value="2"/>
</dbReference>
<dbReference type="FunFam" id="2.60.40.10:FF:001749">
    <property type="entry name" value="Neural/ectodermal development factor IMP-L2"/>
    <property type="match status" value="1"/>
</dbReference>
<keyword evidence="6" id="KW-0393">Immunoglobulin domain</keyword>
<accession>A0A8R1DLX3</accession>
<dbReference type="EnsemblMetazoa" id="CJA06036.1">
    <property type="protein sequence ID" value="CJA06036.1"/>
    <property type="gene ID" value="WBGene00125240"/>
</dbReference>
<dbReference type="OMA" id="TYVSAKP"/>
<dbReference type="Gene3D" id="2.60.40.10">
    <property type="entry name" value="Immunoglobulins"/>
    <property type="match status" value="2"/>
</dbReference>
<dbReference type="PANTHER" id="PTHR10075:SF101">
    <property type="entry name" value="ZWEI IG DOMAIN PROTEIN ZIG-3"/>
    <property type="match status" value="1"/>
</dbReference>
<keyword evidence="4" id="KW-0677">Repeat</keyword>
<reference evidence="9" key="2">
    <citation type="submission" date="2022-06" db="UniProtKB">
        <authorList>
            <consortium name="EnsemblMetazoa"/>
        </authorList>
    </citation>
    <scope>IDENTIFICATION</scope>
    <source>
        <strain evidence="9">DF5081</strain>
    </source>
</reference>
<evidence type="ECO:0000313" key="9">
    <source>
        <dbReference type="EnsemblMetazoa" id="CJA06036.1"/>
    </source>
</evidence>
<keyword evidence="5" id="KW-1015">Disulfide bond</keyword>
<evidence type="ECO:0000313" key="10">
    <source>
        <dbReference type="Proteomes" id="UP000005237"/>
    </source>
</evidence>
<keyword evidence="2" id="KW-0964">Secreted</keyword>
<dbReference type="InterPro" id="IPR003599">
    <property type="entry name" value="Ig_sub"/>
</dbReference>
<dbReference type="GO" id="GO:0007156">
    <property type="term" value="P:homophilic cell adhesion via plasma membrane adhesion molecules"/>
    <property type="evidence" value="ECO:0007669"/>
    <property type="project" value="TreeGrafter"/>
</dbReference>
<evidence type="ECO:0000256" key="2">
    <source>
        <dbReference type="ARBA" id="ARBA00022525"/>
    </source>
</evidence>